<dbReference type="Proteomes" id="UP000012589">
    <property type="component" value="Unassembled WGS sequence"/>
</dbReference>
<sequence length="298" mass="34405">MSLNLQIITAPLIGGLIGLVTNSLAIKMLFRPYKEIRIAGIHVPFTPGLIPKEQTEIAHAIARVITDYILDHDTILAALASDQIKEAYERKFDEKMNLWKHMDQTFEELLQKYRLEDCVNIAECKLSDVVSSYLIEQCKEEEIARKLIIQAFSDFKDNMNPLLYKMGKKALQATQEAMILQVEHLIEEQGKEMIVRFMDLKYSELLELPVSEAVIVIDQHVPDLKNILWNQYVDFIQQKFGKFLSTLNVRQIIENKINEYNFAELENMIMEISRKELNALVWLGGLLGVIMGFINLLF</sequence>
<comment type="subcellular location">
    <subcellularLocation>
        <location evidence="1">Endomembrane system</location>
    </subcellularLocation>
</comment>
<feature type="transmembrane region" description="Helical" evidence="6">
    <location>
        <begin position="277"/>
        <end position="297"/>
    </location>
</feature>
<comment type="caution">
    <text evidence="7">The sequence shown here is derived from an EMBL/GenBank/DDBJ whole genome shotgun (WGS) entry which is preliminary data.</text>
</comment>
<name>N2B5L3_9FIRM</name>
<keyword evidence="3 6" id="KW-0812">Transmembrane</keyword>
<dbReference type="eggNOG" id="COG4399">
    <property type="taxonomic scope" value="Bacteria"/>
</dbReference>
<dbReference type="EMBL" id="AQFT01000039">
    <property type="protein sequence ID" value="EMZ33818.1"/>
    <property type="molecule type" value="Genomic_DNA"/>
</dbReference>
<accession>N2B5L3</accession>
<keyword evidence="8" id="KW-1185">Reference proteome</keyword>
<dbReference type="AlphaFoldDB" id="N2B5L3"/>
<evidence type="ECO:0000256" key="3">
    <source>
        <dbReference type="ARBA" id="ARBA00022692"/>
    </source>
</evidence>
<dbReference type="PANTHER" id="PTHR35791:SF1">
    <property type="entry name" value="UPF0754 MEMBRANE PROTEIN YHEB"/>
    <property type="match status" value="1"/>
</dbReference>
<dbReference type="InterPro" id="IPR007383">
    <property type="entry name" value="DUF445"/>
</dbReference>
<evidence type="ECO:0000256" key="1">
    <source>
        <dbReference type="ARBA" id="ARBA00004308"/>
    </source>
</evidence>
<evidence type="ECO:0000256" key="6">
    <source>
        <dbReference type="SAM" id="Phobius"/>
    </source>
</evidence>
<feature type="transmembrane region" description="Helical" evidence="6">
    <location>
        <begin position="6"/>
        <end position="30"/>
    </location>
</feature>
<proteinExistence type="inferred from homology"/>
<organism evidence="7 8">
    <name type="scientific">Eubacterium plexicaudatum ASF492</name>
    <dbReference type="NCBI Taxonomy" id="1235802"/>
    <lineage>
        <taxon>Bacteria</taxon>
        <taxon>Bacillati</taxon>
        <taxon>Bacillota</taxon>
        <taxon>Clostridia</taxon>
        <taxon>Eubacteriales</taxon>
        <taxon>Eubacteriaceae</taxon>
        <taxon>Eubacterium</taxon>
    </lineage>
</organism>
<dbReference type="HOGENOM" id="CLU_042384_1_0_9"/>
<dbReference type="Pfam" id="PF04286">
    <property type="entry name" value="DUF445"/>
    <property type="match status" value="2"/>
</dbReference>
<protein>
    <recommendedName>
        <fullName evidence="9">DUF445 domain-containing protein</fullName>
    </recommendedName>
</protein>
<evidence type="ECO:0000256" key="5">
    <source>
        <dbReference type="ARBA" id="ARBA00023136"/>
    </source>
</evidence>
<dbReference type="PATRIC" id="fig|1235802.3.peg.1449"/>
<gene>
    <name evidence="7" type="ORF">C823_01359</name>
</gene>
<dbReference type="GO" id="GO:0012505">
    <property type="term" value="C:endomembrane system"/>
    <property type="evidence" value="ECO:0007669"/>
    <property type="project" value="UniProtKB-SubCell"/>
</dbReference>
<keyword evidence="4 6" id="KW-1133">Transmembrane helix</keyword>
<comment type="similarity">
    <text evidence="2">Belongs to the UPF0754 family.</text>
</comment>
<evidence type="ECO:0008006" key="9">
    <source>
        <dbReference type="Google" id="ProtNLM"/>
    </source>
</evidence>
<evidence type="ECO:0000256" key="4">
    <source>
        <dbReference type="ARBA" id="ARBA00022989"/>
    </source>
</evidence>
<reference evidence="7 8" key="1">
    <citation type="journal article" date="2014" name="Genome Announc.">
        <title>Draft genome sequences of the altered schaedler flora, a defined bacterial community from gnotobiotic mice.</title>
        <authorList>
            <person name="Wannemuehler M.J."/>
            <person name="Overstreet A.M."/>
            <person name="Ward D.V."/>
            <person name="Phillips G.J."/>
        </authorList>
    </citation>
    <scope>NUCLEOTIDE SEQUENCE [LARGE SCALE GENOMIC DNA]</scope>
    <source>
        <strain evidence="7 8">ASF492</strain>
    </source>
</reference>
<dbReference type="PANTHER" id="PTHR35791">
    <property type="entry name" value="UPF0754 MEMBRANE PROTEIN YHEB"/>
    <property type="match status" value="1"/>
</dbReference>
<evidence type="ECO:0000313" key="8">
    <source>
        <dbReference type="Proteomes" id="UP000012589"/>
    </source>
</evidence>
<evidence type="ECO:0000256" key="2">
    <source>
        <dbReference type="ARBA" id="ARBA00008053"/>
    </source>
</evidence>
<keyword evidence="5 6" id="KW-0472">Membrane</keyword>
<evidence type="ECO:0000313" key="7">
    <source>
        <dbReference type="EMBL" id="EMZ33818.1"/>
    </source>
</evidence>